<reference evidence="1 2" key="1">
    <citation type="submission" date="2015-12" db="EMBL/GenBank/DDBJ databases">
        <title>Diversity of Burkholderia near neighbor genomes.</title>
        <authorList>
            <person name="Sahl J."/>
            <person name="Wagner D."/>
            <person name="Keim P."/>
        </authorList>
    </citation>
    <scope>NUCLEOTIDE SEQUENCE [LARGE SCALE GENOMIC DNA]</scope>
    <source>
        <strain evidence="1 2">MSMB0783</strain>
    </source>
</reference>
<dbReference type="RefSeq" id="WP_011880135.1">
    <property type="nucleotide sequence ID" value="NZ_CP013421.1"/>
</dbReference>
<organism evidence="1 2">
    <name type="scientific">Burkholderia ubonensis</name>
    <dbReference type="NCBI Taxonomy" id="101571"/>
    <lineage>
        <taxon>Bacteria</taxon>
        <taxon>Pseudomonadati</taxon>
        <taxon>Pseudomonadota</taxon>
        <taxon>Betaproteobacteria</taxon>
        <taxon>Burkholderiales</taxon>
        <taxon>Burkholderiaceae</taxon>
        <taxon>Burkholderia</taxon>
        <taxon>Burkholderia cepacia complex</taxon>
    </lineage>
</organism>
<dbReference type="AlphaFoldDB" id="A0A1B4LHE9"/>
<name>A0A1B4LHE9_9BURK</name>
<sequence>MALTAEQVQAAAELIGSASTLDAAASRWRERFPDVRTMQLGAADMCGETPALRVGARAVYFVRIAGMCLSITAHASEANALILTDDGSGHGT</sequence>
<dbReference type="EMBL" id="CP013421">
    <property type="protein sequence ID" value="AOJ76583.1"/>
    <property type="molecule type" value="Genomic_DNA"/>
</dbReference>
<evidence type="ECO:0000313" key="2">
    <source>
        <dbReference type="Proteomes" id="UP000243680"/>
    </source>
</evidence>
<protein>
    <submittedName>
        <fullName evidence="1">Uncharacterized protein</fullName>
    </submittedName>
</protein>
<evidence type="ECO:0000313" key="1">
    <source>
        <dbReference type="EMBL" id="AOJ76583.1"/>
    </source>
</evidence>
<proteinExistence type="predicted"/>
<gene>
    <name evidence="1" type="ORF">WJ35_15870</name>
</gene>
<accession>A0A1B4LHE9</accession>
<dbReference type="Proteomes" id="UP000243680">
    <property type="component" value="Chromosome 3"/>
</dbReference>